<accession>A0A158AYX4</accession>
<sequence length="461" mass="52205">MIDHYDQILPKLYAGEIEECFRFLDERAATDGNTPDYLHWRALAHLRGGEFLRTVDLGWQITRTSNTFGFQLHSLCDACAHLGLKEVALGILDYVYHKPDYPRLHAFLWNIYGCHYLGEDQRVLDLQADNVPEHSAYVLGHHQGRSAMRLNGIANGVELFHRYWSSPEARRVLFPHVDVEHYWCGQRVLPAHLTLRSIASGHGDHVNWVRYAGALQALGVQIAFDDASDRIYRFAMPEADTARDAEALRAAGFVVAPDGALWTEPFALFTSLFPAIGYAPSARYIEPIDTGAVDGIVGEIRRRAAGRRCVGIFWSSCESANNFANRSLTLPDLVPLFDNTPDIHWVIMQRGFERNRWLNDARAQDYERFSTLSDDMTLAQSSSLIDRLDAFVGNDGGLTHIAGALGKPCFLFLNQVAEWRYEQDPHRTPWYPSMRLVRARRLGDWADVVRNLQRALTAGAH</sequence>
<gene>
    <name evidence="1" type="ORF">AWB76_03338</name>
</gene>
<dbReference type="GO" id="GO:0016757">
    <property type="term" value="F:glycosyltransferase activity"/>
    <property type="evidence" value="ECO:0007669"/>
    <property type="project" value="InterPro"/>
</dbReference>
<dbReference type="RefSeq" id="WP_061161178.1">
    <property type="nucleotide sequence ID" value="NZ_FCOI02000010.1"/>
</dbReference>
<dbReference type="STRING" id="1777137.AWB76_03338"/>
<dbReference type="EMBL" id="FCOI02000010">
    <property type="protein sequence ID" value="SAK63171.1"/>
    <property type="molecule type" value="Genomic_DNA"/>
</dbReference>
<keyword evidence="2" id="KW-1185">Reference proteome</keyword>
<protein>
    <submittedName>
        <fullName evidence="1">TPR domain-containing protein</fullName>
    </submittedName>
</protein>
<dbReference type="Pfam" id="PF01075">
    <property type="entry name" value="Glyco_transf_9"/>
    <property type="match status" value="1"/>
</dbReference>
<name>A0A158AYX4_9BURK</name>
<dbReference type="Proteomes" id="UP000054624">
    <property type="component" value="Unassembled WGS sequence"/>
</dbReference>
<evidence type="ECO:0000313" key="1">
    <source>
        <dbReference type="EMBL" id="SAK63171.1"/>
    </source>
</evidence>
<dbReference type="SUPFAM" id="SSF53756">
    <property type="entry name" value="UDP-Glycosyltransferase/glycogen phosphorylase"/>
    <property type="match status" value="1"/>
</dbReference>
<organism evidence="1 2">
    <name type="scientific">Caballeronia temeraria</name>
    <dbReference type="NCBI Taxonomy" id="1777137"/>
    <lineage>
        <taxon>Bacteria</taxon>
        <taxon>Pseudomonadati</taxon>
        <taxon>Pseudomonadota</taxon>
        <taxon>Betaproteobacteria</taxon>
        <taxon>Burkholderiales</taxon>
        <taxon>Burkholderiaceae</taxon>
        <taxon>Caballeronia</taxon>
    </lineage>
</organism>
<proteinExistence type="predicted"/>
<dbReference type="AlphaFoldDB" id="A0A158AYX4"/>
<dbReference type="OrthoDB" id="9814129at2"/>
<dbReference type="Gene3D" id="3.40.50.2000">
    <property type="entry name" value="Glycogen Phosphorylase B"/>
    <property type="match status" value="1"/>
</dbReference>
<reference evidence="2" key="1">
    <citation type="submission" date="2016-01" db="EMBL/GenBank/DDBJ databases">
        <authorList>
            <person name="Peeters Charlotte."/>
        </authorList>
    </citation>
    <scope>NUCLEOTIDE SEQUENCE [LARGE SCALE GENOMIC DNA]</scope>
</reference>
<evidence type="ECO:0000313" key="2">
    <source>
        <dbReference type="Proteomes" id="UP000054624"/>
    </source>
</evidence>
<dbReference type="InterPro" id="IPR002201">
    <property type="entry name" value="Glyco_trans_9"/>
</dbReference>